<evidence type="ECO:0000256" key="1">
    <source>
        <dbReference type="SAM" id="SignalP"/>
    </source>
</evidence>
<dbReference type="SUPFAM" id="SSF55383">
    <property type="entry name" value="Copper amine oxidase, domain N"/>
    <property type="match status" value="1"/>
</dbReference>
<reference evidence="3 4" key="1">
    <citation type="submission" date="2017-07" db="EMBL/GenBank/DDBJ databases">
        <title>Isolation and whole genome analysis of endospore-forming bacteria from heroin.</title>
        <authorList>
            <person name="Kalinowski J."/>
            <person name="Ahrens B."/>
            <person name="Al-Dilaimi A."/>
            <person name="Winkler A."/>
            <person name="Wibberg D."/>
            <person name="Schleenbecker U."/>
            <person name="Ruckert C."/>
            <person name="Wolfel R."/>
            <person name="Grass G."/>
        </authorList>
    </citation>
    <scope>NUCLEOTIDE SEQUENCE [LARGE SCALE GENOMIC DNA]</scope>
    <source>
        <strain evidence="3 4">7537-G1</strain>
    </source>
</reference>
<dbReference type="Pfam" id="PF07833">
    <property type="entry name" value="Cu_amine_oxidN1"/>
    <property type="match status" value="1"/>
</dbReference>
<gene>
    <name evidence="3" type="ORF">CHH67_12150</name>
</gene>
<dbReference type="Gene3D" id="3.30.457.10">
    <property type="entry name" value="Copper amine oxidase-like, N-terminal domain"/>
    <property type="match status" value="1"/>
</dbReference>
<dbReference type="Proteomes" id="UP000215596">
    <property type="component" value="Unassembled WGS sequence"/>
</dbReference>
<feature type="domain" description="Copper amine oxidase-like N-terminal" evidence="2">
    <location>
        <begin position="58"/>
        <end position="164"/>
    </location>
</feature>
<organism evidence="3 4">
    <name type="scientific">Paenibacillus campinasensis</name>
    <dbReference type="NCBI Taxonomy" id="66347"/>
    <lineage>
        <taxon>Bacteria</taxon>
        <taxon>Bacillati</taxon>
        <taxon>Bacillota</taxon>
        <taxon>Bacilli</taxon>
        <taxon>Bacillales</taxon>
        <taxon>Paenibacillaceae</taxon>
        <taxon>Paenibacillus</taxon>
    </lineage>
</organism>
<protein>
    <recommendedName>
        <fullName evidence="2">Copper amine oxidase-like N-terminal domain-containing protein</fullName>
    </recommendedName>
</protein>
<dbReference type="AlphaFoldDB" id="A0A268ETB8"/>
<dbReference type="EMBL" id="NPBY01000038">
    <property type="protein sequence ID" value="PAD76375.1"/>
    <property type="molecule type" value="Genomic_DNA"/>
</dbReference>
<dbReference type="InterPro" id="IPR036582">
    <property type="entry name" value="Mao_N_sf"/>
</dbReference>
<keyword evidence="1" id="KW-0732">Signal</keyword>
<feature type="chain" id="PRO_5032838368" description="Copper amine oxidase-like N-terminal domain-containing protein" evidence="1">
    <location>
        <begin position="38"/>
        <end position="517"/>
    </location>
</feature>
<sequence>MTNNEVIQMTIRNKKLASTMVSLAILGSSFGGVSAVAAESVTVAAVQQSQYQEVNVTIDGKLQQYPQSAILHGGSTLVPLRGVFEALNAEVKWDNPTQTVTATKGDTTIVLTIGNTYAHINGQKVVLAKEAMVINGSTMVPLRFVAEALGAKVEWNNTTRTAIITQGSIDTTNPNNVSRLIDIRNSLMPIDLRNGTEIPAPEGKYKEIITDFISSLHESPEVGEDGKDLTKSNQGGSGAIAAATPDNGMVLKNSGAVVDLKDDDLVRTSGLDSRIITIREAKETGVSFEFNNRDFYFYIGQFDLNPLPLSEYIERQEIRSKGIDATETNRRLYGSANQREYETVLKLAKEALVDIDSIEVPKAMTDYLYHGARGKEGTGHGFYNMELRGFHNQLSPLLEAGISADTIVLDYKLRSLVDQLIKRVPESSTPRNPIISAYQAMVDGIGKGEHSIFLTSLVYDLAGIETRIIEVSSTYENGVYSYLFIKLDDQWIRGMTPIGSDIETYKESIGGSFKISY</sequence>
<evidence type="ECO:0000259" key="2">
    <source>
        <dbReference type="Pfam" id="PF07833"/>
    </source>
</evidence>
<dbReference type="InterPro" id="IPR012854">
    <property type="entry name" value="Cu_amine_oxidase-like_N"/>
</dbReference>
<accession>A0A268ETB8</accession>
<feature type="signal peptide" evidence="1">
    <location>
        <begin position="1"/>
        <end position="37"/>
    </location>
</feature>
<proteinExistence type="predicted"/>
<name>A0A268ETB8_9BACL</name>
<dbReference type="OrthoDB" id="2665331at2"/>
<comment type="caution">
    <text evidence="3">The sequence shown here is derived from an EMBL/GenBank/DDBJ whole genome shotgun (WGS) entry which is preliminary data.</text>
</comment>
<evidence type="ECO:0000313" key="3">
    <source>
        <dbReference type="EMBL" id="PAD76375.1"/>
    </source>
</evidence>
<evidence type="ECO:0000313" key="4">
    <source>
        <dbReference type="Proteomes" id="UP000215596"/>
    </source>
</evidence>